<reference evidence="1 2" key="1">
    <citation type="journal article" date="2013" name="Nature">
        <title>Anaerobic oxidation of methane coupled to nitrate reduction in a novel archaeal lineage.</title>
        <authorList>
            <person name="Haroon M.F."/>
            <person name="Hu S."/>
            <person name="Shi Y."/>
            <person name="Imelfort M."/>
            <person name="Keller J."/>
            <person name="Hugenholtz P."/>
            <person name="Yuan Z."/>
            <person name="Tyson G.W."/>
        </authorList>
    </citation>
    <scope>NUCLEOTIDE SEQUENCE [LARGE SCALE GENOMIC DNA]</scope>
    <source>
        <strain evidence="1 2">ANME-2d</strain>
    </source>
</reference>
<dbReference type="OrthoDB" id="73529at2157"/>
<evidence type="ECO:0000313" key="2">
    <source>
        <dbReference type="Proteomes" id="UP000027153"/>
    </source>
</evidence>
<accession>A0A062UVB9</accession>
<name>A0A062UVB9_9EURY</name>
<proteinExistence type="predicted"/>
<organism evidence="1 2">
    <name type="scientific">Candidatus Methanoperedens nitratireducens</name>
    <dbReference type="NCBI Taxonomy" id="1392998"/>
    <lineage>
        <taxon>Archaea</taxon>
        <taxon>Methanobacteriati</taxon>
        <taxon>Methanobacteriota</taxon>
        <taxon>Stenosarchaea group</taxon>
        <taxon>Methanomicrobia</taxon>
        <taxon>Methanosarcinales</taxon>
        <taxon>ANME-2 cluster</taxon>
        <taxon>Candidatus Methanoperedentaceae</taxon>
        <taxon>Candidatus Methanoperedens</taxon>
    </lineage>
</organism>
<dbReference type="AlphaFoldDB" id="A0A062UVB9"/>
<keyword evidence="2" id="KW-1185">Reference proteome</keyword>
<dbReference type="Proteomes" id="UP000027153">
    <property type="component" value="Unassembled WGS sequence"/>
</dbReference>
<gene>
    <name evidence="1" type="ORF">ANME2D_02980</name>
</gene>
<sequence>MTLDDSALKGVGKKYKEQIHWLFEWDFERHDTGKIPDDFELPDGTIVQLRKYSKSPFAIKVNNGSLALEHEGKFITEVKWLPRPEYYSNKTDDGTSMSRVAQIRGADCLSICYMNYCGYFKTDDQCRFCNIIVPTKMEKKGDVVSHKYVEQIG</sequence>
<comment type="caution">
    <text evidence="1">The sequence shown here is derived from an EMBL/GenBank/DDBJ whole genome shotgun (WGS) entry which is preliminary data.</text>
</comment>
<protein>
    <submittedName>
        <fullName evidence="1">Uncharacterized protein</fullName>
    </submittedName>
</protein>
<dbReference type="EMBL" id="JMIY01000007">
    <property type="protein sequence ID" value="KCZ70951.1"/>
    <property type="molecule type" value="Genomic_DNA"/>
</dbReference>
<evidence type="ECO:0000313" key="1">
    <source>
        <dbReference type="EMBL" id="KCZ70951.1"/>
    </source>
</evidence>